<sequence length="254" mass="26918">MSSGSGMSAEDFDNWYSDMQDSVAQDAIHQRHLGLPPRLLSSSLLTWDGIAEVVEALRIEPGNRLLDLACGRGGYGLEIASRTGAQLIGVDFARAALGQARALARHFDSVDAEFILGDLAGTTLASGSVDAVACVDAIQFQPTAASFGEIRRVLRPGGRVALTTWEAADPADERVPARIRAVDTEGGLAGAGFTNVVVRERPQWRAAERAMWEEAAALDPGEDPALQSLHDEALRVLPAFDAMRRVLATAAAAG</sequence>
<dbReference type="GO" id="GO:0008168">
    <property type="term" value="F:methyltransferase activity"/>
    <property type="evidence" value="ECO:0007669"/>
    <property type="project" value="UniProtKB-KW"/>
</dbReference>
<dbReference type="STRING" id="112413.SAMN05421854_12225"/>
<dbReference type="AlphaFoldDB" id="A0A1I6B045"/>
<reference evidence="3" key="1">
    <citation type="submission" date="2016-10" db="EMBL/GenBank/DDBJ databases">
        <authorList>
            <person name="Varghese N."/>
            <person name="Submissions S."/>
        </authorList>
    </citation>
    <scope>NUCLEOTIDE SEQUENCE [LARGE SCALE GENOMIC DNA]</scope>
    <source>
        <strain evidence="3">DSM 44637</strain>
    </source>
</reference>
<dbReference type="RefSeq" id="WP_143132631.1">
    <property type="nucleotide sequence ID" value="NZ_FOWC01000022.1"/>
</dbReference>
<evidence type="ECO:0000259" key="1">
    <source>
        <dbReference type="Pfam" id="PF13649"/>
    </source>
</evidence>
<dbReference type="InterPro" id="IPR041698">
    <property type="entry name" value="Methyltransf_25"/>
</dbReference>
<dbReference type="EMBL" id="FOWC01000022">
    <property type="protein sequence ID" value="SFQ74296.1"/>
    <property type="molecule type" value="Genomic_DNA"/>
</dbReference>
<evidence type="ECO:0000313" key="3">
    <source>
        <dbReference type="Proteomes" id="UP000199137"/>
    </source>
</evidence>
<keyword evidence="2" id="KW-0808">Transferase</keyword>
<dbReference type="OrthoDB" id="3372196at2"/>
<dbReference type="Pfam" id="PF13649">
    <property type="entry name" value="Methyltransf_25"/>
    <property type="match status" value="1"/>
</dbReference>
<dbReference type="Gene3D" id="3.40.50.150">
    <property type="entry name" value="Vaccinia Virus protein VP39"/>
    <property type="match status" value="1"/>
</dbReference>
<dbReference type="Proteomes" id="UP000199137">
    <property type="component" value="Unassembled WGS sequence"/>
</dbReference>
<proteinExistence type="predicted"/>
<dbReference type="PANTHER" id="PTHR44068">
    <property type="entry name" value="ZGC:194242"/>
    <property type="match status" value="1"/>
</dbReference>
<accession>A0A1I6B045</accession>
<dbReference type="CDD" id="cd02440">
    <property type="entry name" value="AdoMet_MTases"/>
    <property type="match status" value="1"/>
</dbReference>
<dbReference type="GO" id="GO:0032259">
    <property type="term" value="P:methylation"/>
    <property type="evidence" value="ECO:0007669"/>
    <property type="project" value="UniProtKB-KW"/>
</dbReference>
<organism evidence="2 3">
    <name type="scientific">Amycolatopsis rubida</name>
    <dbReference type="NCBI Taxonomy" id="112413"/>
    <lineage>
        <taxon>Bacteria</taxon>
        <taxon>Bacillati</taxon>
        <taxon>Actinomycetota</taxon>
        <taxon>Actinomycetes</taxon>
        <taxon>Pseudonocardiales</taxon>
        <taxon>Pseudonocardiaceae</taxon>
        <taxon>Amycolatopsis</taxon>
    </lineage>
</organism>
<dbReference type="SUPFAM" id="SSF53335">
    <property type="entry name" value="S-adenosyl-L-methionine-dependent methyltransferases"/>
    <property type="match status" value="1"/>
</dbReference>
<dbReference type="InterPro" id="IPR029063">
    <property type="entry name" value="SAM-dependent_MTases_sf"/>
</dbReference>
<feature type="domain" description="Methyltransferase" evidence="1">
    <location>
        <begin position="66"/>
        <end position="158"/>
    </location>
</feature>
<protein>
    <submittedName>
        <fullName evidence="2">Methyltransferase domain-containing protein</fullName>
    </submittedName>
</protein>
<dbReference type="PANTHER" id="PTHR44068:SF11">
    <property type="entry name" value="GERANYL DIPHOSPHATE 2-C-METHYLTRANSFERASE"/>
    <property type="match status" value="1"/>
</dbReference>
<gene>
    <name evidence="2" type="ORF">SAMN05421854_12225</name>
</gene>
<dbReference type="InterPro" id="IPR050447">
    <property type="entry name" value="Erg6_SMT_methyltransf"/>
</dbReference>
<name>A0A1I6B045_9PSEU</name>
<evidence type="ECO:0000313" key="2">
    <source>
        <dbReference type="EMBL" id="SFQ74296.1"/>
    </source>
</evidence>
<keyword evidence="2" id="KW-0489">Methyltransferase</keyword>